<evidence type="ECO:0000313" key="1">
    <source>
        <dbReference type="EMBL" id="PNP78013.1"/>
    </source>
</evidence>
<evidence type="ECO:0000313" key="2">
    <source>
        <dbReference type="Proteomes" id="UP000236664"/>
    </source>
</evidence>
<dbReference type="Proteomes" id="UP000236664">
    <property type="component" value="Unassembled WGS sequence"/>
</dbReference>
<name>A0A2K0W6V9_GIBNY</name>
<proteinExistence type="predicted"/>
<accession>A0A2K0W6V9</accession>
<comment type="caution">
    <text evidence="1">The sequence shown here is derived from an EMBL/GenBank/DDBJ whole genome shotgun (WGS) entry which is preliminary data.</text>
</comment>
<dbReference type="EMBL" id="MTQA01000119">
    <property type="protein sequence ID" value="PNP78013.1"/>
    <property type="molecule type" value="Genomic_DNA"/>
</dbReference>
<keyword evidence="2" id="KW-1185">Reference proteome</keyword>
<organism evidence="1 2">
    <name type="scientific">Gibberella nygamai</name>
    <name type="common">Bean root rot disease fungus</name>
    <name type="synonym">Fusarium nygamai</name>
    <dbReference type="NCBI Taxonomy" id="42673"/>
    <lineage>
        <taxon>Eukaryota</taxon>
        <taxon>Fungi</taxon>
        <taxon>Dikarya</taxon>
        <taxon>Ascomycota</taxon>
        <taxon>Pezizomycotina</taxon>
        <taxon>Sordariomycetes</taxon>
        <taxon>Hypocreomycetidae</taxon>
        <taxon>Hypocreales</taxon>
        <taxon>Nectriaceae</taxon>
        <taxon>Fusarium</taxon>
        <taxon>Fusarium fujikuroi species complex</taxon>
    </lineage>
</organism>
<sequence>MNYTHSELSKPWSINYMNFPSSPPLWIRTFQLKATFMKLTLATLTLVALAAATPPPEPVVLKPVPEKASSGYYHYAIPKPNYCCLPRLCACKDGNYYQFNEDAWKQKLNGCDPPWSLLGNKMHDMPSFCCRGWKAPKPVFPT</sequence>
<reference evidence="1 2" key="1">
    <citation type="submission" date="2017-06" db="EMBL/GenBank/DDBJ databases">
        <title>Genome of Fusarium nygamai isolate CS10214.</title>
        <authorList>
            <person name="Gardiner D.M."/>
            <person name="Obanor F."/>
            <person name="Kazan K."/>
        </authorList>
    </citation>
    <scope>NUCLEOTIDE SEQUENCE [LARGE SCALE GENOMIC DNA]</scope>
    <source>
        <strain evidence="1 2">CS10214</strain>
    </source>
</reference>
<dbReference type="OrthoDB" id="5238343at2759"/>
<gene>
    <name evidence="1" type="ORF">FNYG_08739</name>
</gene>
<protein>
    <submittedName>
        <fullName evidence="1">Uncharacterized protein</fullName>
    </submittedName>
</protein>
<dbReference type="AlphaFoldDB" id="A0A2K0W6V9"/>